<dbReference type="AlphaFoldDB" id="A0A2R6NUE1"/>
<reference evidence="1 2" key="1">
    <citation type="submission" date="2018-02" db="EMBL/GenBank/DDBJ databases">
        <title>Genome sequence of the basidiomycete white-rot fungus Phlebia centrifuga.</title>
        <authorList>
            <person name="Granchi Z."/>
            <person name="Peng M."/>
            <person name="de Vries R.P."/>
            <person name="Hilden K."/>
            <person name="Makela M.R."/>
            <person name="Grigoriev I."/>
            <person name="Riley R."/>
        </authorList>
    </citation>
    <scope>NUCLEOTIDE SEQUENCE [LARGE SCALE GENOMIC DNA]</scope>
    <source>
        <strain evidence="1 2">FBCC195</strain>
    </source>
</reference>
<protein>
    <recommendedName>
        <fullName evidence="3">NTF2 domain-containing protein</fullName>
    </recommendedName>
</protein>
<evidence type="ECO:0000313" key="1">
    <source>
        <dbReference type="EMBL" id="PSR76821.1"/>
    </source>
</evidence>
<gene>
    <name evidence="1" type="ORF">PHLCEN_2v8202</name>
</gene>
<organism evidence="1 2">
    <name type="scientific">Hermanssonia centrifuga</name>
    <dbReference type="NCBI Taxonomy" id="98765"/>
    <lineage>
        <taxon>Eukaryota</taxon>
        <taxon>Fungi</taxon>
        <taxon>Dikarya</taxon>
        <taxon>Basidiomycota</taxon>
        <taxon>Agaricomycotina</taxon>
        <taxon>Agaricomycetes</taxon>
        <taxon>Polyporales</taxon>
        <taxon>Meruliaceae</taxon>
        <taxon>Hermanssonia</taxon>
    </lineage>
</organism>
<evidence type="ECO:0000313" key="2">
    <source>
        <dbReference type="Proteomes" id="UP000186601"/>
    </source>
</evidence>
<dbReference type="Proteomes" id="UP000186601">
    <property type="component" value="Unassembled WGS sequence"/>
</dbReference>
<sequence>MSSTAGSVVSPLSAWAETHTNALYQASTQETFDDAYEAYFAKHTEITINGKNVSRAHHKQEIWSDKHDRSEVSATVCFPAVVEVLGLASNSNVGSVAVFLNVTIQFADPVGTLIITASRQLT</sequence>
<keyword evidence="2" id="KW-1185">Reference proteome</keyword>
<evidence type="ECO:0008006" key="3">
    <source>
        <dbReference type="Google" id="ProtNLM"/>
    </source>
</evidence>
<proteinExistence type="predicted"/>
<accession>A0A2R6NUE1</accession>
<dbReference type="EMBL" id="MLYV02000834">
    <property type="protein sequence ID" value="PSR76821.1"/>
    <property type="molecule type" value="Genomic_DNA"/>
</dbReference>
<comment type="caution">
    <text evidence="1">The sequence shown here is derived from an EMBL/GenBank/DDBJ whole genome shotgun (WGS) entry which is preliminary data.</text>
</comment>
<dbReference type="OrthoDB" id="3188871at2759"/>
<name>A0A2R6NUE1_9APHY</name>